<comment type="subcellular location">
    <subcellularLocation>
        <location evidence="1">Membrane</location>
        <topology evidence="1">Multi-pass membrane protein</topology>
    </subcellularLocation>
</comment>
<dbReference type="GO" id="GO:0016020">
    <property type="term" value="C:membrane"/>
    <property type="evidence" value="ECO:0007669"/>
    <property type="project" value="UniProtKB-SubCell"/>
</dbReference>
<sequence>MNIDVRALARDLQVPLLVLESNVLAPYDFGEDCLDEGESDDENAESGEECASESEVDDENDASSEEERTSSNEGRTDCSDDDGVDVEATAEAALKKLVLPFKSEDFEKSVLGEPEMSESTKSETVEPSNNSKRPLRKASPLVILTCIMHHRIALGKISTSDGPRNAYTIIHDRCLSSGQRGEEYEVNKDRVAVILDIDDESKANEEGDEKTKKQVAKGSVYWIDDGVIRVTVIQVLWFAQVGVYHSASLLVTSKPPTPGIVSRGIALEGFCSLLAGIWGSGTGSTTLTENVHTINITKVANRRAVELGAAMLILFSFVGKIGAVLASIPLALAAAILCFKWALIVALGL</sequence>
<organism evidence="8 9">
    <name type="scientific">Tripterygium wilfordii</name>
    <name type="common">Thunder God vine</name>
    <dbReference type="NCBI Taxonomy" id="458696"/>
    <lineage>
        <taxon>Eukaryota</taxon>
        <taxon>Viridiplantae</taxon>
        <taxon>Streptophyta</taxon>
        <taxon>Embryophyta</taxon>
        <taxon>Tracheophyta</taxon>
        <taxon>Spermatophyta</taxon>
        <taxon>Magnoliopsida</taxon>
        <taxon>eudicotyledons</taxon>
        <taxon>Gunneridae</taxon>
        <taxon>Pentapetalae</taxon>
        <taxon>rosids</taxon>
        <taxon>fabids</taxon>
        <taxon>Celastrales</taxon>
        <taxon>Celastraceae</taxon>
        <taxon>Tripterygium</taxon>
    </lineage>
</organism>
<dbReference type="EMBL" id="JAAARO010000005">
    <property type="protein sequence ID" value="KAF5747317.1"/>
    <property type="molecule type" value="Genomic_DNA"/>
</dbReference>
<gene>
    <name evidence="8" type="ORF">HS088_TW05G00038</name>
</gene>
<evidence type="ECO:0000313" key="9">
    <source>
        <dbReference type="Proteomes" id="UP000593562"/>
    </source>
</evidence>
<feature type="compositionally biased region" description="Acidic residues" evidence="6">
    <location>
        <begin position="30"/>
        <end position="64"/>
    </location>
</feature>
<accession>A0A7J7DLW2</accession>
<dbReference type="GO" id="GO:0022857">
    <property type="term" value="F:transmembrane transporter activity"/>
    <property type="evidence" value="ECO:0007669"/>
    <property type="project" value="InterPro"/>
</dbReference>
<keyword evidence="3 7" id="KW-0812">Transmembrane</keyword>
<dbReference type="Pfam" id="PF00860">
    <property type="entry name" value="Xan_ur_permease"/>
    <property type="match status" value="1"/>
</dbReference>
<evidence type="ECO:0000256" key="2">
    <source>
        <dbReference type="ARBA" id="ARBA00008821"/>
    </source>
</evidence>
<keyword evidence="9" id="KW-1185">Reference proteome</keyword>
<evidence type="ECO:0000313" key="8">
    <source>
        <dbReference type="EMBL" id="KAF5747317.1"/>
    </source>
</evidence>
<keyword evidence="4 7" id="KW-1133">Transmembrane helix</keyword>
<evidence type="ECO:0000256" key="6">
    <source>
        <dbReference type="SAM" id="MobiDB-lite"/>
    </source>
</evidence>
<dbReference type="PANTHER" id="PTHR11119">
    <property type="entry name" value="XANTHINE-URACIL / VITAMIN C PERMEASE FAMILY MEMBER"/>
    <property type="match status" value="1"/>
</dbReference>
<feature type="region of interest" description="Disordered" evidence="6">
    <location>
        <begin position="30"/>
        <end position="83"/>
    </location>
</feature>
<evidence type="ECO:0000256" key="1">
    <source>
        <dbReference type="ARBA" id="ARBA00004141"/>
    </source>
</evidence>
<reference evidence="8 9" key="1">
    <citation type="journal article" date="2020" name="Nat. Commun.">
        <title>Genome of Tripterygium wilfordii and identification of cytochrome P450 involved in triptolide biosynthesis.</title>
        <authorList>
            <person name="Tu L."/>
            <person name="Su P."/>
            <person name="Zhang Z."/>
            <person name="Gao L."/>
            <person name="Wang J."/>
            <person name="Hu T."/>
            <person name="Zhou J."/>
            <person name="Zhang Y."/>
            <person name="Zhao Y."/>
            <person name="Liu Y."/>
            <person name="Song Y."/>
            <person name="Tong Y."/>
            <person name="Lu Y."/>
            <person name="Yang J."/>
            <person name="Xu C."/>
            <person name="Jia M."/>
            <person name="Peters R.J."/>
            <person name="Huang L."/>
            <person name="Gao W."/>
        </authorList>
    </citation>
    <scope>NUCLEOTIDE SEQUENCE [LARGE SCALE GENOMIC DNA]</scope>
    <source>
        <strain evidence="9">cv. XIE 37</strain>
        <tissue evidence="8">Leaf</tissue>
    </source>
</reference>
<protein>
    <submittedName>
        <fullName evidence="8">Uncharacterized protein</fullName>
    </submittedName>
</protein>
<dbReference type="Proteomes" id="UP000593562">
    <property type="component" value="Unassembled WGS sequence"/>
</dbReference>
<keyword evidence="5 7" id="KW-0472">Membrane</keyword>
<proteinExistence type="inferred from homology"/>
<name>A0A7J7DLW2_TRIWF</name>
<feature type="transmembrane region" description="Helical" evidence="7">
    <location>
        <begin position="328"/>
        <end position="348"/>
    </location>
</feature>
<evidence type="ECO:0000256" key="4">
    <source>
        <dbReference type="ARBA" id="ARBA00022989"/>
    </source>
</evidence>
<comment type="caution">
    <text evidence="8">The sequence shown here is derived from an EMBL/GenBank/DDBJ whole genome shotgun (WGS) entry which is preliminary data.</text>
</comment>
<evidence type="ECO:0000256" key="5">
    <source>
        <dbReference type="ARBA" id="ARBA00023136"/>
    </source>
</evidence>
<evidence type="ECO:0000256" key="7">
    <source>
        <dbReference type="SAM" id="Phobius"/>
    </source>
</evidence>
<dbReference type="InterPro" id="IPR006043">
    <property type="entry name" value="NCS2"/>
</dbReference>
<feature type="region of interest" description="Disordered" evidence="6">
    <location>
        <begin position="110"/>
        <end position="134"/>
    </location>
</feature>
<evidence type="ECO:0000256" key="3">
    <source>
        <dbReference type="ARBA" id="ARBA00022692"/>
    </source>
</evidence>
<dbReference type="AlphaFoldDB" id="A0A7J7DLW2"/>
<comment type="similarity">
    <text evidence="2">Belongs to the nucleobase:cation symporter-2 (NCS2) (TC 2.A.40) family.</text>
</comment>
<feature type="compositionally biased region" description="Basic and acidic residues" evidence="6">
    <location>
        <begin position="65"/>
        <end position="78"/>
    </location>
</feature>
<dbReference type="InParanoid" id="A0A7J7DLW2"/>